<dbReference type="AlphaFoldDB" id="D8QAT5"/>
<dbReference type="Proteomes" id="UP000007431">
    <property type="component" value="Unassembled WGS sequence"/>
</dbReference>
<dbReference type="OMA" id="MISIACP"/>
<dbReference type="KEGG" id="scm:SCHCO_01214721"/>
<dbReference type="InterPro" id="IPR032675">
    <property type="entry name" value="LRR_dom_sf"/>
</dbReference>
<dbReference type="HOGENOM" id="CLU_850352_0_0_1"/>
<keyword evidence="3" id="KW-1185">Reference proteome</keyword>
<feature type="region of interest" description="Disordered" evidence="1">
    <location>
        <begin position="288"/>
        <end position="310"/>
    </location>
</feature>
<dbReference type="EMBL" id="GL377308">
    <property type="protein sequence ID" value="EFI95462.1"/>
    <property type="molecule type" value="Genomic_DNA"/>
</dbReference>
<organism evidence="3">
    <name type="scientific">Schizophyllum commune (strain H4-8 / FGSC 9210)</name>
    <name type="common">Split gill fungus</name>
    <dbReference type="NCBI Taxonomy" id="578458"/>
    <lineage>
        <taxon>Eukaryota</taxon>
        <taxon>Fungi</taxon>
        <taxon>Dikarya</taxon>
        <taxon>Basidiomycota</taxon>
        <taxon>Agaricomycotina</taxon>
        <taxon>Agaricomycetes</taxon>
        <taxon>Agaricomycetidae</taxon>
        <taxon>Agaricales</taxon>
        <taxon>Schizophyllaceae</taxon>
        <taxon>Schizophyllum</taxon>
    </lineage>
</organism>
<protein>
    <recommendedName>
        <fullName evidence="4">F-box domain-containing protein</fullName>
    </recommendedName>
</protein>
<dbReference type="VEuPathDB" id="FungiDB:SCHCODRAFT_01214721"/>
<dbReference type="GeneID" id="9587779"/>
<accession>D8QAT5</accession>
<dbReference type="OrthoDB" id="3258386at2759"/>
<dbReference type="Gene3D" id="3.80.10.10">
    <property type="entry name" value="Ribonuclease Inhibitor"/>
    <property type="match status" value="1"/>
</dbReference>
<sequence length="327" mass="35532">MGPQGVLYTVDALHVAQQLETLSICAGDGPAVLAAASASPAITTLRAVGITDKSIPPCLSSDSFSSLKAIHMSGPHSIQFAVQLLESCPIRPLQSVAIQSSPWEALQLPHLLQVIAQRCEARTLRDLSVDVERDLQILGQSYPAREYDDTLRLEHLEPLSSFRLQGVRIGTTRGPSLTDADYATVASWWPSLNALRLSCSCHYRTDGDVPAATLNALTAIVSGCPDLEYLDIPIDARVVPNVPSVQHGSLWRLGVNDAPITDPEAVAAFLSSLLPELYCLEYDDGYREPDSDFEDDVPPPDPNAPDAKRRQLWAMVRETMGVEEDPL</sequence>
<evidence type="ECO:0008006" key="4">
    <source>
        <dbReference type="Google" id="ProtNLM"/>
    </source>
</evidence>
<reference evidence="2 3" key="1">
    <citation type="journal article" date="2010" name="Nat. Biotechnol.">
        <title>Genome sequence of the model mushroom Schizophyllum commune.</title>
        <authorList>
            <person name="Ohm R.A."/>
            <person name="de Jong J.F."/>
            <person name="Lugones L.G."/>
            <person name="Aerts A."/>
            <person name="Kothe E."/>
            <person name="Stajich J.E."/>
            <person name="de Vries R.P."/>
            <person name="Record E."/>
            <person name="Levasseur A."/>
            <person name="Baker S.E."/>
            <person name="Bartholomew K.A."/>
            <person name="Coutinho P.M."/>
            <person name="Erdmann S."/>
            <person name="Fowler T.J."/>
            <person name="Gathman A.C."/>
            <person name="Lombard V."/>
            <person name="Henrissat B."/>
            <person name="Knabe N."/>
            <person name="Kuees U."/>
            <person name="Lilly W.W."/>
            <person name="Lindquist E."/>
            <person name="Lucas S."/>
            <person name="Magnuson J.K."/>
            <person name="Piumi F."/>
            <person name="Raudaskoski M."/>
            <person name="Salamov A."/>
            <person name="Schmutz J."/>
            <person name="Schwarze F.W.M.R."/>
            <person name="vanKuyk P.A."/>
            <person name="Horton J.S."/>
            <person name="Grigoriev I.V."/>
            <person name="Woesten H.A.B."/>
        </authorList>
    </citation>
    <scope>NUCLEOTIDE SEQUENCE [LARGE SCALE GENOMIC DNA]</scope>
    <source>
        <strain evidence="3">H4-8 / FGSC 9210</strain>
    </source>
</reference>
<evidence type="ECO:0000256" key="1">
    <source>
        <dbReference type="SAM" id="MobiDB-lite"/>
    </source>
</evidence>
<evidence type="ECO:0000313" key="3">
    <source>
        <dbReference type="Proteomes" id="UP000007431"/>
    </source>
</evidence>
<name>D8QAT5_SCHCM</name>
<evidence type="ECO:0000313" key="2">
    <source>
        <dbReference type="EMBL" id="EFI95462.1"/>
    </source>
</evidence>
<dbReference type="InParanoid" id="D8QAT5"/>
<gene>
    <name evidence="2" type="ORF">SCHCODRAFT_110226</name>
</gene>
<proteinExistence type="predicted"/>
<feature type="non-terminal residue" evidence="2">
    <location>
        <position position="327"/>
    </location>
</feature>